<dbReference type="InterPro" id="IPR037171">
    <property type="entry name" value="NagB/RpiA_transferase-like"/>
</dbReference>
<dbReference type="GO" id="GO:0019262">
    <property type="term" value="P:N-acetylneuraminate catabolic process"/>
    <property type="evidence" value="ECO:0007669"/>
    <property type="project" value="TreeGrafter"/>
</dbReference>
<sequence length="255" mass="28909">MEIKPINSYDAMSKLAAKIVAEQITNKPKMVLGFATGSTPLGMYRELVRLYKKSKLDFSKVTTFNLDEYLGLSPEHPQSYHYYMYENFFKYVNIREENIHIPKGNAEDPVQECLDYEKEIEKIGGIDLQILGIGINGHVGFNEPDINLEAETHVIQLSDDTIKANSRFFKNLDEVPKKAITMGMATIMRSKKIILMVWGAEKKKPILKVISGHIATEVPASLLQLHNDVILIVDKKIYPSSTVTDPPFYPKMSIN</sequence>
<dbReference type="GO" id="GO:0005975">
    <property type="term" value="P:carbohydrate metabolic process"/>
    <property type="evidence" value="ECO:0007669"/>
    <property type="project" value="InterPro"/>
</dbReference>
<dbReference type="Pfam" id="PF01182">
    <property type="entry name" value="Glucosamine_iso"/>
    <property type="match status" value="1"/>
</dbReference>
<dbReference type="FunFam" id="3.40.50.1360:FF:000003">
    <property type="entry name" value="Glucosamine-6-phosphate deaminase"/>
    <property type="match status" value="1"/>
</dbReference>
<comment type="caution">
    <text evidence="6">The sequence shown here is derived from an EMBL/GenBank/DDBJ whole genome shotgun (WGS) entry which is preliminary data.</text>
</comment>
<keyword evidence="3" id="KW-0378">Hydrolase</keyword>
<accession>X0T9X9</accession>
<dbReference type="PANTHER" id="PTHR11280">
    <property type="entry name" value="GLUCOSAMINE-6-PHOSPHATE ISOMERASE"/>
    <property type="match status" value="1"/>
</dbReference>
<reference evidence="6" key="1">
    <citation type="journal article" date="2014" name="Front. Microbiol.">
        <title>High frequency of phylogenetically diverse reductive dehalogenase-homologous genes in deep subseafloor sedimentary metagenomes.</title>
        <authorList>
            <person name="Kawai M."/>
            <person name="Futagami T."/>
            <person name="Toyoda A."/>
            <person name="Takaki Y."/>
            <person name="Nishi S."/>
            <person name="Hori S."/>
            <person name="Arai W."/>
            <person name="Tsubouchi T."/>
            <person name="Morono Y."/>
            <person name="Uchiyama I."/>
            <person name="Ito T."/>
            <person name="Fujiyama A."/>
            <person name="Inagaki F."/>
            <person name="Takami H."/>
        </authorList>
    </citation>
    <scope>NUCLEOTIDE SEQUENCE</scope>
    <source>
        <strain evidence="6">Expedition CK06-06</strain>
    </source>
</reference>
<dbReference type="PROSITE" id="PS01161">
    <property type="entry name" value="GLC_GALNAC_ISOMERASE"/>
    <property type="match status" value="1"/>
</dbReference>
<evidence type="ECO:0000259" key="5">
    <source>
        <dbReference type="Pfam" id="PF01182"/>
    </source>
</evidence>
<evidence type="ECO:0000256" key="2">
    <source>
        <dbReference type="ARBA" id="ARBA00012680"/>
    </source>
</evidence>
<dbReference type="InterPro" id="IPR006148">
    <property type="entry name" value="Glc/Gal-6P_isomerase"/>
</dbReference>
<dbReference type="HAMAP" id="MF_01241">
    <property type="entry name" value="GlcN6P_deamin"/>
    <property type="match status" value="1"/>
</dbReference>
<comment type="catalytic activity">
    <reaction evidence="1">
        <text>alpha-D-glucosamine 6-phosphate + H2O = beta-D-fructose 6-phosphate + NH4(+)</text>
        <dbReference type="Rhea" id="RHEA:12172"/>
        <dbReference type="ChEBI" id="CHEBI:15377"/>
        <dbReference type="ChEBI" id="CHEBI:28938"/>
        <dbReference type="ChEBI" id="CHEBI:57634"/>
        <dbReference type="ChEBI" id="CHEBI:75989"/>
        <dbReference type="EC" id="3.5.99.6"/>
    </reaction>
</comment>
<dbReference type="InterPro" id="IPR004547">
    <property type="entry name" value="Glucosamine6P_isomerase"/>
</dbReference>
<dbReference type="EC" id="3.5.99.6" evidence="2"/>
<organism evidence="6">
    <name type="scientific">marine sediment metagenome</name>
    <dbReference type="NCBI Taxonomy" id="412755"/>
    <lineage>
        <taxon>unclassified sequences</taxon>
        <taxon>metagenomes</taxon>
        <taxon>ecological metagenomes</taxon>
    </lineage>
</organism>
<dbReference type="SUPFAM" id="SSF100950">
    <property type="entry name" value="NagB/RpiA/CoA transferase-like"/>
    <property type="match status" value="1"/>
</dbReference>
<dbReference type="InterPro" id="IPR018321">
    <property type="entry name" value="Glucosamine6P_isomerase_CS"/>
</dbReference>
<evidence type="ECO:0000256" key="1">
    <source>
        <dbReference type="ARBA" id="ARBA00000644"/>
    </source>
</evidence>
<dbReference type="GO" id="GO:0005737">
    <property type="term" value="C:cytoplasm"/>
    <property type="evidence" value="ECO:0007669"/>
    <property type="project" value="TreeGrafter"/>
</dbReference>
<evidence type="ECO:0000256" key="4">
    <source>
        <dbReference type="ARBA" id="ARBA00023277"/>
    </source>
</evidence>
<proteinExistence type="inferred from homology"/>
<dbReference type="GO" id="GO:0006046">
    <property type="term" value="P:N-acetylglucosamine catabolic process"/>
    <property type="evidence" value="ECO:0007669"/>
    <property type="project" value="TreeGrafter"/>
</dbReference>
<evidence type="ECO:0000313" key="6">
    <source>
        <dbReference type="EMBL" id="GAF84136.1"/>
    </source>
</evidence>
<dbReference type="Gene3D" id="3.40.50.1360">
    <property type="match status" value="1"/>
</dbReference>
<evidence type="ECO:0000256" key="3">
    <source>
        <dbReference type="ARBA" id="ARBA00022801"/>
    </source>
</evidence>
<dbReference type="AlphaFoldDB" id="X0T9X9"/>
<dbReference type="CDD" id="cd01399">
    <property type="entry name" value="GlcN6P_deaminase"/>
    <property type="match status" value="1"/>
</dbReference>
<name>X0T9X9_9ZZZZ</name>
<dbReference type="NCBIfam" id="TIGR00502">
    <property type="entry name" value="nagB"/>
    <property type="match status" value="1"/>
</dbReference>
<feature type="domain" description="Glucosamine/galactosamine-6-phosphate isomerase" evidence="5">
    <location>
        <begin position="11"/>
        <end position="226"/>
    </location>
</feature>
<gene>
    <name evidence="6" type="ORF">S01H1_04386</name>
</gene>
<keyword evidence="4" id="KW-0119">Carbohydrate metabolism</keyword>
<dbReference type="GO" id="GO:0006043">
    <property type="term" value="P:glucosamine catabolic process"/>
    <property type="evidence" value="ECO:0007669"/>
    <property type="project" value="TreeGrafter"/>
</dbReference>
<dbReference type="EMBL" id="BARS01002318">
    <property type="protein sequence ID" value="GAF84136.1"/>
    <property type="molecule type" value="Genomic_DNA"/>
</dbReference>
<dbReference type="GO" id="GO:0042802">
    <property type="term" value="F:identical protein binding"/>
    <property type="evidence" value="ECO:0007669"/>
    <property type="project" value="TreeGrafter"/>
</dbReference>
<protein>
    <recommendedName>
        <fullName evidence="2">glucosamine-6-phosphate deaminase</fullName>
        <ecNumber evidence="2">3.5.99.6</ecNumber>
    </recommendedName>
</protein>
<dbReference type="PANTHER" id="PTHR11280:SF5">
    <property type="entry name" value="GLUCOSAMINE-6-PHOSPHATE ISOMERASE"/>
    <property type="match status" value="1"/>
</dbReference>
<dbReference type="GO" id="GO:0004342">
    <property type="term" value="F:glucosamine-6-phosphate deaminase activity"/>
    <property type="evidence" value="ECO:0007669"/>
    <property type="project" value="UniProtKB-EC"/>
</dbReference>